<dbReference type="AlphaFoldDB" id="A0A1H7SXL4"/>
<dbReference type="PANTHER" id="PTHR43531">
    <property type="entry name" value="PROTEIN ICFG"/>
    <property type="match status" value="1"/>
</dbReference>
<dbReference type="InterPro" id="IPR003660">
    <property type="entry name" value="HAMP_dom"/>
</dbReference>
<keyword evidence="2 4" id="KW-0807">Transducer</keyword>
<evidence type="ECO:0000256" key="5">
    <source>
        <dbReference type="SAM" id="MobiDB-lite"/>
    </source>
</evidence>
<dbReference type="EMBL" id="FOAS01000021">
    <property type="protein sequence ID" value="SEL77075.1"/>
    <property type="molecule type" value="Genomic_DNA"/>
</dbReference>
<feature type="transmembrane region" description="Helical" evidence="6">
    <location>
        <begin position="320"/>
        <end position="342"/>
    </location>
</feature>
<dbReference type="SUPFAM" id="SSF58104">
    <property type="entry name" value="Methyl-accepting chemotaxis protein (MCP) signaling domain"/>
    <property type="match status" value="1"/>
</dbReference>
<evidence type="ECO:0000256" key="3">
    <source>
        <dbReference type="ARBA" id="ARBA00029447"/>
    </source>
</evidence>
<evidence type="ECO:0000256" key="4">
    <source>
        <dbReference type="PROSITE-ProRule" id="PRU00284"/>
    </source>
</evidence>
<dbReference type="FunFam" id="1.10.287.950:FF:000002">
    <property type="entry name" value="Methyl-accepting chemotaxis protein"/>
    <property type="match status" value="1"/>
</dbReference>
<evidence type="ECO:0000259" key="8">
    <source>
        <dbReference type="PROSITE" id="PS50885"/>
    </source>
</evidence>
<reference evidence="9 10" key="1">
    <citation type="submission" date="2016-10" db="EMBL/GenBank/DDBJ databases">
        <authorList>
            <person name="de Groot N.N."/>
        </authorList>
    </citation>
    <scope>NUCLEOTIDE SEQUENCE [LARGE SCALE GENOMIC DNA]</scope>
    <source>
        <strain evidence="9 10">JCM 19513</strain>
    </source>
</reference>
<sequence length="1033" mass="113088">MGSLQSRIRISWKLLLIAMLAVLGLAVPVYQLDMAIYNNLTRIDKEREAIEPINNLLNMMARLQKMRGQAQIILGGNATTAEYQRLLGEVKQEFLPKIQASSLLKHSATLQKDLSNLQVEVDKISADVLGERLNDTQSFTAHTEMILHVRGFIDDFAEVSGLSLDPEQATYYLMLVTVTHVPDLIQNLAQTRGLGIAAINDGVGGGEKRGQMRGLLNMTDRILFFMQRDLGRSFADSPEIRDRLQPGMQNVAAKVGELKTMSEREILNALAYNIDTRDFFAQYTQVLDEVLSYNYTALKALDEQLEYQHDAFGADFTRSAVLSVLALAVMLALIAWVGISILRSFRVAIDSAQEIANGNLRAQINEEGDYDTRRLLGNLKAMQQELLKRDIETARTIHALDAASTSLMLADENNVIVYTNKAVQEMFKAAEADIRQDLPRFDAASVVGRNIDQFHKNPAYQQGMLEKLKEPHKAQINIGPRTMAFTATPVFGNHGDRIGTVVEWRDRTAELKAQAEEQLRQAALDKIAEDNARIKSALDNVSANVMIASPERDIIYMNKSVAELLQKCERDIRKDLPMFNASKLIGGSIDQFHKSPEHQARMLAQLSGTHRAQIEVGGLTFALVVTPVFDDDGDRLGTAVQWIDRTEEVRVEKEVGNLVNAASAGDFTQRLDVAGKMGFFKRLSEDLNTLMVSVEDGLRDLQRMLEGLAKGDLTVRVTRDYSGIFADLKGYSNQTAESLADMLGQIRESADTIFTAASEIAQGNSDLSSRTEQQASSLEETASSMEELTSTVRNNADNARQANSLAMNASQVATSGGDVVQKVVHTMAAINDSARKIADIIGVIDGIAFQTNILALNAAVEAARAGEQGRGFAVVAAEVRNLAQRSASAAKEIKSLIEDSVNKVEDGNSLVAQAGSTMSEIVVSIQKVTDIMADIAAASAEQSTGIEEVNRAVSQMDEMTQQNAALVEEAAASAEALQGQSNMLSQSVAVFKLDDRPQQSKLAASKPVVAARPMATRSLPKVSKSAEDEWEEF</sequence>
<feature type="domain" description="Methyl-accepting transducer" evidence="7">
    <location>
        <begin position="749"/>
        <end position="978"/>
    </location>
</feature>
<dbReference type="SMART" id="SM00283">
    <property type="entry name" value="MA"/>
    <property type="match status" value="1"/>
</dbReference>
<evidence type="ECO:0000256" key="2">
    <source>
        <dbReference type="ARBA" id="ARBA00023224"/>
    </source>
</evidence>
<dbReference type="GO" id="GO:0004888">
    <property type="term" value="F:transmembrane signaling receptor activity"/>
    <property type="evidence" value="ECO:0007669"/>
    <property type="project" value="InterPro"/>
</dbReference>
<dbReference type="CDD" id="cd11386">
    <property type="entry name" value="MCP_signal"/>
    <property type="match status" value="1"/>
</dbReference>
<evidence type="ECO:0000259" key="7">
    <source>
        <dbReference type="PROSITE" id="PS50111"/>
    </source>
</evidence>
<gene>
    <name evidence="9" type="ORF">SAMN05216214_12120</name>
</gene>
<dbReference type="Proteomes" id="UP000185766">
    <property type="component" value="Unassembled WGS sequence"/>
</dbReference>
<dbReference type="RefSeq" id="WP_139214196.1">
    <property type="nucleotide sequence ID" value="NZ_FOAS01000021.1"/>
</dbReference>
<dbReference type="Pfam" id="PF13188">
    <property type="entry name" value="PAS_8"/>
    <property type="match status" value="2"/>
</dbReference>
<dbReference type="Pfam" id="PF00015">
    <property type="entry name" value="MCPsignal"/>
    <property type="match status" value="1"/>
</dbReference>
<accession>A0A1H7SXL4</accession>
<dbReference type="GO" id="GO:0006935">
    <property type="term" value="P:chemotaxis"/>
    <property type="evidence" value="ECO:0007669"/>
    <property type="project" value="InterPro"/>
</dbReference>
<keyword evidence="6" id="KW-0812">Transmembrane</keyword>
<dbReference type="PRINTS" id="PR00260">
    <property type="entry name" value="CHEMTRNSDUCR"/>
</dbReference>
<proteinExistence type="inferred from homology"/>
<evidence type="ECO:0000256" key="6">
    <source>
        <dbReference type="SAM" id="Phobius"/>
    </source>
</evidence>
<dbReference type="PROSITE" id="PS50885">
    <property type="entry name" value="HAMP"/>
    <property type="match status" value="2"/>
</dbReference>
<comment type="similarity">
    <text evidence="3">Belongs to the methyl-accepting chemotaxis (MCP) protein family.</text>
</comment>
<dbReference type="SMART" id="SM00304">
    <property type="entry name" value="HAMP"/>
    <property type="match status" value="2"/>
</dbReference>
<dbReference type="InterPro" id="IPR004090">
    <property type="entry name" value="Chemotax_Me-accpt_rcpt"/>
</dbReference>
<name>A0A1H7SXL4_9GAMM</name>
<dbReference type="Gene3D" id="3.30.450.20">
    <property type="entry name" value="PAS domain"/>
    <property type="match status" value="2"/>
</dbReference>
<organism evidence="9 10">
    <name type="scientific">Atopomonas hussainii</name>
    <dbReference type="NCBI Taxonomy" id="1429083"/>
    <lineage>
        <taxon>Bacteria</taxon>
        <taxon>Pseudomonadati</taxon>
        <taxon>Pseudomonadota</taxon>
        <taxon>Gammaproteobacteria</taxon>
        <taxon>Pseudomonadales</taxon>
        <taxon>Pseudomonadaceae</taxon>
        <taxon>Atopomonas</taxon>
    </lineage>
</organism>
<keyword evidence="6" id="KW-1133">Transmembrane helix</keyword>
<dbReference type="PANTHER" id="PTHR43531:SF14">
    <property type="entry name" value="METHYL-ACCEPTING CHEMOTAXIS PROTEIN I-RELATED"/>
    <property type="match status" value="1"/>
</dbReference>
<dbReference type="PROSITE" id="PS50111">
    <property type="entry name" value="CHEMOTAXIS_TRANSDUC_2"/>
    <property type="match status" value="1"/>
</dbReference>
<keyword evidence="1" id="KW-0488">Methylation</keyword>
<evidence type="ECO:0000313" key="10">
    <source>
        <dbReference type="Proteomes" id="UP000185766"/>
    </source>
</evidence>
<keyword evidence="6" id="KW-0472">Membrane</keyword>
<protein>
    <submittedName>
        <fullName evidence="9">Methyl-accepting chemotaxis protein</fullName>
    </submittedName>
</protein>
<feature type="region of interest" description="Disordered" evidence="5">
    <location>
        <begin position="1013"/>
        <end position="1033"/>
    </location>
</feature>
<evidence type="ECO:0000313" key="9">
    <source>
        <dbReference type="EMBL" id="SEL77075.1"/>
    </source>
</evidence>
<dbReference type="GO" id="GO:0007165">
    <property type="term" value="P:signal transduction"/>
    <property type="evidence" value="ECO:0007669"/>
    <property type="project" value="UniProtKB-KW"/>
</dbReference>
<dbReference type="GO" id="GO:0005886">
    <property type="term" value="C:plasma membrane"/>
    <property type="evidence" value="ECO:0007669"/>
    <property type="project" value="TreeGrafter"/>
</dbReference>
<dbReference type="FunFam" id="3.30.450.20:FF:000075">
    <property type="entry name" value="Methyl-accepting chemotaxis protein"/>
    <property type="match status" value="2"/>
</dbReference>
<dbReference type="STRING" id="1429083.GCA_001885685_02545"/>
<dbReference type="Gene3D" id="1.10.287.950">
    <property type="entry name" value="Methyl-accepting chemotaxis protein"/>
    <property type="match status" value="1"/>
</dbReference>
<evidence type="ECO:0000256" key="1">
    <source>
        <dbReference type="ARBA" id="ARBA00022481"/>
    </source>
</evidence>
<feature type="domain" description="HAMP" evidence="8">
    <location>
        <begin position="698"/>
        <end position="744"/>
    </location>
</feature>
<dbReference type="Pfam" id="PF18947">
    <property type="entry name" value="HAMP_2"/>
    <property type="match status" value="1"/>
</dbReference>
<dbReference type="InterPro" id="IPR051310">
    <property type="entry name" value="MCP_chemotaxis"/>
</dbReference>
<dbReference type="Pfam" id="PF00672">
    <property type="entry name" value="HAMP"/>
    <property type="match status" value="1"/>
</dbReference>
<dbReference type="InterPro" id="IPR004089">
    <property type="entry name" value="MCPsignal_dom"/>
</dbReference>
<keyword evidence="10" id="KW-1185">Reference proteome</keyword>
<feature type="domain" description="HAMP" evidence="8">
    <location>
        <begin position="339"/>
        <end position="391"/>
    </location>
</feature>
<dbReference type="Gene3D" id="6.10.340.10">
    <property type="match status" value="1"/>
</dbReference>
<dbReference type="InterPro" id="IPR000014">
    <property type="entry name" value="PAS"/>
</dbReference>